<organism evidence="7 8">
    <name type="scientific">Barrientosiimonas endolithica</name>
    <dbReference type="NCBI Taxonomy" id="1535208"/>
    <lineage>
        <taxon>Bacteria</taxon>
        <taxon>Bacillati</taxon>
        <taxon>Actinomycetota</taxon>
        <taxon>Actinomycetes</taxon>
        <taxon>Micrococcales</taxon>
        <taxon>Dermacoccaceae</taxon>
        <taxon>Barrientosiimonas</taxon>
    </lineage>
</organism>
<comment type="catalytic activity">
    <reaction evidence="4">
        <text>ATP + (deoxyribonucleotide)n-3'-hydroxyl + 5'-phospho-(deoxyribonucleotide)m = (deoxyribonucleotide)n+m + AMP + diphosphate.</text>
        <dbReference type="EC" id="6.5.1.1"/>
    </reaction>
</comment>
<dbReference type="PROSITE" id="PS50160">
    <property type="entry name" value="DNA_LIGASE_A3"/>
    <property type="match status" value="1"/>
</dbReference>
<dbReference type="EC" id="6.5.1.1" evidence="2"/>
<dbReference type="Gene3D" id="3.30.470.30">
    <property type="entry name" value="DNA ligase/mRNA capping enzyme"/>
    <property type="match status" value="1"/>
</dbReference>
<dbReference type="PROSITE" id="PS00697">
    <property type="entry name" value="DNA_LIGASE_A1"/>
    <property type="match status" value="1"/>
</dbReference>
<dbReference type="Pfam" id="PF01068">
    <property type="entry name" value="DNA_ligase_A_M"/>
    <property type="match status" value="1"/>
</dbReference>
<feature type="domain" description="ATP-dependent DNA ligase family profile" evidence="6">
    <location>
        <begin position="115"/>
        <end position="254"/>
    </location>
</feature>
<dbReference type="CDD" id="cd07905">
    <property type="entry name" value="Adenylation_DNA_ligase_LigC"/>
    <property type="match status" value="1"/>
</dbReference>
<protein>
    <recommendedName>
        <fullName evidence="2">DNA ligase (ATP)</fullName>
        <ecNumber evidence="2">6.5.1.1</ecNumber>
    </recommendedName>
</protein>
<name>A0ABN6YK44_9MICO</name>
<dbReference type="EMBL" id="AP027735">
    <property type="protein sequence ID" value="BDZ57874.1"/>
    <property type="molecule type" value="Genomic_DNA"/>
</dbReference>
<comment type="similarity">
    <text evidence="1">Belongs to the ATP-dependent DNA ligase family.</text>
</comment>
<evidence type="ECO:0000256" key="3">
    <source>
        <dbReference type="ARBA" id="ARBA00022598"/>
    </source>
</evidence>
<dbReference type="InterPro" id="IPR016059">
    <property type="entry name" value="DNA_ligase_ATP-dep_CS"/>
</dbReference>
<dbReference type="SUPFAM" id="SSF56091">
    <property type="entry name" value="DNA ligase/mRNA capping enzyme, catalytic domain"/>
    <property type="match status" value="1"/>
</dbReference>
<dbReference type="GO" id="GO:0016874">
    <property type="term" value="F:ligase activity"/>
    <property type="evidence" value="ECO:0007669"/>
    <property type="project" value="UniProtKB-KW"/>
</dbReference>
<accession>A0ABN6YK44</accession>
<dbReference type="InterPro" id="IPR012340">
    <property type="entry name" value="NA-bd_OB-fold"/>
</dbReference>
<sequence>MRLPIELPVTPMLAKATTGVPAADSVPGGLSYEPKWDGFRVVLLRDGDEVELASRGSKPLTRYFPELVEAAREHMPIKCALDGEIVVRSGEPGSQRLDFEALGQRIHPAESRVTRLSQETPAEVIFFDALALGDESLLDRPFRYRRAALLAALSDLGDAPFHVTRVTGDADVAQDWFTRFEGAGLDGVIAKPLDGTYEPGRRTMLKIKHSRTAEAVAIGYRIHKSGEGVGSILLGMYDDAGRLRGVGGISAFTMKRRRELIDELADLVVRDDGGEAVTGETDRSRFSASKDVSFVRLRPERVVEVKFDQLEGRASGTPSASCGGAPTATRSRACSSRSSGRRRTTWTRCSRSRRDYFSTRLPPSSQCLATFLLGCTRGGSPGIFGVPPR</sequence>
<evidence type="ECO:0000313" key="7">
    <source>
        <dbReference type="EMBL" id="BDZ57874.1"/>
    </source>
</evidence>
<dbReference type="Proteomes" id="UP001321421">
    <property type="component" value="Chromosome"/>
</dbReference>
<proteinExistence type="inferred from homology"/>
<evidence type="ECO:0000259" key="6">
    <source>
        <dbReference type="PROSITE" id="PS50160"/>
    </source>
</evidence>
<gene>
    <name evidence="7" type="primary">ligC</name>
    <name evidence="7" type="ORF">GCM10025872_15310</name>
</gene>
<dbReference type="PANTHER" id="PTHR45674">
    <property type="entry name" value="DNA LIGASE 1/3 FAMILY MEMBER"/>
    <property type="match status" value="1"/>
</dbReference>
<dbReference type="InterPro" id="IPR044119">
    <property type="entry name" value="Adenylation_LigC-like"/>
</dbReference>
<dbReference type="InterPro" id="IPR012309">
    <property type="entry name" value="DNA_ligase_ATP-dep_C"/>
</dbReference>
<dbReference type="PANTHER" id="PTHR45674:SF4">
    <property type="entry name" value="DNA LIGASE 1"/>
    <property type="match status" value="1"/>
</dbReference>
<dbReference type="Pfam" id="PF04679">
    <property type="entry name" value="DNA_ligase_A_C"/>
    <property type="match status" value="1"/>
</dbReference>
<keyword evidence="3 7" id="KW-0436">Ligase</keyword>
<dbReference type="Gene3D" id="2.40.50.140">
    <property type="entry name" value="Nucleic acid-binding proteins"/>
    <property type="match status" value="1"/>
</dbReference>
<dbReference type="NCBIfam" id="NF006078">
    <property type="entry name" value="PRK08224.1"/>
    <property type="match status" value="1"/>
</dbReference>
<evidence type="ECO:0000256" key="5">
    <source>
        <dbReference type="SAM" id="MobiDB-lite"/>
    </source>
</evidence>
<evidence type="ECO:0000313" key="8">
    <source>
        <dbReference type="Proteomes" id="UP001321421"/>
    </source>
</evidence>
<reference evidence="8" key="1">
    <citation type="journal article" date="2019" name="Int. J. Syst. Evol. Microbiol.">
        <title>The Global Catalogue of Microorganisms (GCM) 10K type strain sequencing project: providing services to taxonomists for standard genome sequencing and annotation.</title>
        <authorList>
            <consortium name="The Broad Institute Genomics Platform"/>
            <consortium name="The Broad Institute Genome Sequencing Center for Infectious Disease"/>
            <person name="Wu L."/>
            <person name="Ma J."/>
        </authorList>
    </citation>
    <scope>NUCLEOTIDE SEQUENCE [LARGE SCALE GENOMIC DNA]</scope>
    <source>
        <strain evidence="8">NBRC 110608</strain>
    </source>
</reference>
<dbReference type="InterPro" id="IPR012310">
    <property type="entry name" value="DNA_ligase_ATP-dep_cent"/>
</dbReference>
<feature type="compositionally biased region" description="Low complexity" evidence="5">
    <location>
        <begin position="327"/>
        <end position="338"/>
    </location>
</feature>
<feature type="region of interest" description="Disordered" evidence="5">
    <location>
        <begin position="313"/>
        <end position="339"/>
    </location>
</feature>
<dbReference type="InterPro" id="IPR050191">
    <property type="entry name" value="ATP-dep_DNA_ligase"/>
</dbReference>
<evidence type="ECO:0000256" key="4">
    <source>
        <dbReference type="ARBA" id="ARBA00034003"/>
    </source>
</evidence>
<keyword evidence="8" id="KW-1185">Reference proteome</keyword>
<dbReference type="SUPFAM" id="SSF50249">
    <property type="entry name" value="Nucleic acid-binding proteins"/>
    <property type="match status" value="1"/>
</dbReference>
<evidence type="ECO:0000256" key="1">
    <source>
        <dbReference type="ARBA" id="ARBA00007572"/>
    </source>
</evidence>
<evidence type="ECO:0000256" key="2">
    <source>
        <dbReference type="ARBA" id="ARBA00012727"/>
    </source>
</evidence>